<protein>
    <recommendedName>
        <fullName evidence="3">CopG family transcriptional regulator</fullName>
    </recommendedName>
</protein>
<evidence type="ECO:0000313" key="1">
    <source>
        <dbReference type="EMBL" id="MBE7524899.1"/>
    </source>
</evidence>
<name>A0A928TPQ8_UNCKA</name>
<evidence type="ECO:0008006" key="3">
    <source>
        <dbReference type="Google" id="ProtNLM"/>
    </source>
</evidence>
<proteinExistence type="predicted"/>
<evidence type="ECO:0000313" key="2">
    <source>
        <dbReference type="Proteomes" id="UP000710385"/>
    </source>
</evidence>
<sequence>MNVTVYKSSSCNCCGNYVAYLKRRGLNVETVNTQDLSGIKSANGVPRDVQSCHTTLIGDYTVEGHVPIEAIEKLLNERPPIEGIALPDMPAGSPGMPGAKQGPFDIRGFTADGTLSSFMLL</sequence>
<comment type="caution">
    <text evidence="1">The sequence shown here is derived from an EMBL/GenBank/DDBJ whole genome shotgun (WGS) entry which is preliminary data.</text>
</comment>
<dbReference type="EMBL" id="JABTTY010000001">
    <property type="protein sequence ID" value="MBE7524899.1"/>
    <property type="molecule type" value="Genomic_DNA"/>
</dbReference>
<dbReference type="Proteomes" id="UP000710385">
    <property type="component" value="Unassembled WGS sequence"/>
</dbReference>
<accession>A0A928TPQ8</accession>
<dbReference type="InterPro" id="IPR007332">
    <property type="entry name" value="DUF411"/>
</dbReference>
<organism evidence="1 2">
    <name type="scientific">candidate division WWE3 bacterium</name>
    <dbReference type="NCBI Taxonomy" id="2053526"/>
    <lineage>
        <taxon>Bacteria</taxon>
        <taxon>Katanobacteria</taxon>
    </lineage>
</organism>
<gene>
    <name evidence="1" type="ORF">HS096_00660</name>
</gene>
<dbReference type="AlphaFoldDB" id="A0A928TPQ8"/>
<reference evidence="1" key="1">
    <citation type="submission" date="2020-05" db="EMBL/GenBank/DDBJ databases">
        <title>High-Quality Genomes of Partial-Nitritation/Anammox System by Hierarchical Clustering Based Hybrid Assembly.</title>
        <authorList>
            <person name="Liu L."/>
            <person name="Wang Y."/>
            <person name="Che Y."/>
            <person name="Chen Y."/>
            <person name="Xia Y."/>
            <person name="Luo R."/>
            <person name="Cheng S.H."/>
            <person name="Zheng C."/>
            <person name="Zhang T."/>
        </authorList>
    </citation>
    <scope>NUCLEOTIDE SEQUENCE</scope>
    <source>
        <strain evidence="1">H1_PAT1</strain>
    </source>
</reference>
<dbReference type="Pfam" id="PF04214">
    <property type="entry name" value="DUF411"/>
    <property type="match status" value="1"/>
</dbReference>